<sequence length="124" mass="14988">MDAEIEEVFVHSKRNKLGSTYEDEINNIKFIILKINEIMAHNSPILIIQRWIRGFLIRKRLSSLFLYKKQQEKVINERDIKCICTHKRYEDKVFKDLILKSETNKTGKLARRKYGKKKLWVHFH</sequence>
<evidence type="ECO:0000313" key="1">
    <source>
        <dbReference type="EMBL" id="KAF6444368.1"/>
    </source>
</evidence>
<evidence type="ECO:0000313" key="2">
    <source>
        <dbReference type="Proteomes" id="UP000550707"/>
    </source>
</evidence>
<dbReference type="PANTHER" id="PTHR46723:SF1">
    <property type="entry name" value="LEUCINE-RICH REPEAT AND IQ DOMAIN-CONTAINING PROTEIN 3"/>
    <property type="match status" value="1"/>
</dbReference>
<dbReference type="Proteomes" id="UP000550707">
    <property type="component" value="Unassembled WGS sequence"/>
</dbReference>
<comment type="caution">
    <text evidence="1">The sequence shown here is derived from an EMBL/GenBank/DDBJ whole genome shotgun (WGS) entry which is preliminary data.</text>
</comment>
<gene>
    <name evidence="1" type="ORF">HJG59_011672</name>
</gene>
<dbReference type="PROSITE" id="PS50096">
    <property type="entry name" value="IQ"/>
    <property type="match status" value="1"/>
</dbReference>
<dbReference type="InterPro" id="IPR052859">
    <property type="entry name" value="LRR-IQ_domain_protein"/>
</dbReference>
<proteinExistence type="predicted"/>
<accession>A0A7J8F9F1</accession>
<organism evidence="1 2">
    <name type="scientific">Molossus molossus</name>
    <name type="common">Pallas' mastiff bat</name>
    <name type="synonym">Vespertilio molossus</name>
    <dbReference type="NCBI Taxonomy" id="27622"/>
    <lineage>
        <taxon>Eukaryota</taxon>
        <taxon>Metazoa</taxon>
        <taxon>Chordata</taxon>
        <taxon>Craniata</taxon>
        <taxon>Vertebrata</taxon>
        <taxon>Euteleostomi</taxon>
        <taxon>Mammalia</taxon>
        <taxon>Eutheria</taxon>
        <taxon>Laurasiatheria</taxon>
        <taxon>Chiroptera</taxon>
        <taxon>Yangochiroptera</taxon>
        <taxon>Molossidae</taxon>
        <taxon>Molossus</taxon>
    </lineage>
</organism>
<name>A0A7J8F9F1_MOLMO</name>
<keyword evidence="2" id="KW-1185">Reference proteome</keyword>
<dbReference type="AlphaFoldDB" id="A0A7J8F9F1"/>
<reference evidence="1 2" key="1">
    <citation type="journal article" date="2020" name="Nature">
        <title>Six reference-quality genomes reveal evolution of bat adaptations.</title>
        <authorList>
            <person name="Jebb D."/>
            <person name="Huang Z."/>
            <person name="Pippel M."/>
            <person name="Hughes G.M."/>
            <person name="Lavrichenko K."/>
            <person name="Devanna P."/>
            <person name="Winkler S."/>
            <person name="Jermiin L.S."/>
            <person name="Skirmuntt E.C."/>
            <person name="Katzourakis A."/>
            <person name="Burkitt-Gray L."/>
            <person name="Ray D.A."/>
            <person name="Sullivan K.A.M."/>
            <person name="Roscito J.G."/>
            <person name="Kirilenko B.M."/>
            <person name="Davalos L.M."/>
            <person name="Corthals A.P."/>
            <person name="Power M.L."/>
            <person name="Jones G."/>
            <person name="Ransome R.D."/>
            <person name="Dechmann D.K.N."/>
            <person name="Locatelli A.G."/>
            <person name="Puechmaille S.J."/>
            <person name="Fedrigo O."/>
            <person name="Jarvis E.D."/>
            <person name="Hiller M."/>
            <person name="Vernes S.C."/>
            <person name="Myers E.W."/>
            <person name="Teeling E.C."/>
        </authorList>
    </citation>
    <scope>NUCLEOTIDE SEQUENCE [LARGE SCALE GENOMIC DNA]</scope>
    <source>
        <strain evidence="1">MMolMol1</strain>
        <tissue evidence="1">Muscle</tissue>
    </source>
</reference>
<dbReference type="PANTHER" id="PTHR46723">
    <property type="entry name" value="LEUCINE-RICH REPEAT AND IQ DOMAIN-CONTAINING PROTEIN 3"/>
    <property type="match status" value="1"/>
</dbReference>
<protein>
    <submittedName>
        <fullName evidence="1">Leucine rich repeats and IQ motif containing 3</fullName>
    </submittedName>
</protein>
<dbReference type="EMBL" id="JACASF010000012">
    <property type="protein sequence ID" value="KAF6444368.1"/>
    <property type="molecule type" value="Genomic_DNA"/>
</dbReference>